<proteinExistence type="inferred from homology"/>
<gene>
    <name evidence="12" type="ORF">AABB24_012958</name>
</gene>
<dbReference type="PROSITE" id="PS51471">
    <property type="entry name" value="FE2OG_OXY"/>
    <property type="match status" value="1"/>
</dbReference>
<feature type="region of interest" description="Disordered" evidence="9">
    <location>
        <begin position="314"/>
        <end position="350"/>
    </location>
</feature>
<keyword evidence="3" id="KW-0863">Zinc-finger</keyword>
<feature type="transmembrane region" description="Helical" evidence="10">
    <location>
        <begin position="355"/>
        <end position="374"/>
    </location>
</feature>
<dbReference type="GO" id="GO:0031418">
    <property type="term" value="F:L-ascorbic acid binding"/>
    <property type="evidence" value="ECO:0007669"/>
    <property type="project" value="UniProtKB-KW"/>
</dbReference>
<keyword evidence="7 8" id="KW-0408">Iron</keyword>
<keyword evidence="13" id="KW-1185">Reference proteome</keyword>
<evidence type="ECO:0000256" key="7">
    <source>
        <dbReference type="ARBA" id="ARBA00023004"/>
    </source>
</evidence>
<dbReference type="Proteomes" id="UP001627284">
    <property type="component" value="Unassembled WGS sequence"/>
</dbReference>
<dbReference type="SUPFAM" id="SSF51197">
    <property type="entry name" value="Clavaminate synthase-like"/>
    <property type="match status" value="1"/>
</dbReference>
<feature type="compositionally biased region" description="Polar residues" evidence="9">
    <location>
        <begin position="314"/>
        <end position="326"/>
    </location>
</feature>
<evidence type="ECO:0000256" key="10">
    <source>
        <dbReference type="SAM" id="Phobius"/>
    </source>
</evidence>
<comment type="caution">
    <text evidence="12">The sequence shown here is derived from an EMBL/GenBank/DDBJ whole genome shotgun (WGS) entry which is preliminary data.</text>
</comment>
<keyword evidence="5" id="KW-0847">Vitamin C</keyword>
<protein>
    <recommendedName>
        <fullName evidence="11">Fe2OG dioxygenase domain-containing protein</fullName>
    </recommendedName>
</protein>
<dbReference type="GO" id="GO:0016706">
    <property type="term" value="F:2-oxoglutarate-dependent dioxygenase activity"/>
    <property type="evidence" value="ECO:0007669"/>
    <property type="project" value="UniProtKB-ARBA"/>
</dbReference>
<dbReference type="InterPro" id="IPR010666">
    <property type="entry name" value="Znf_GRF"/>
</dbReference>
<evidence type="ECO:0000256" key="6">
    <source>
        <dbReference type="ARBA" id="ARBA00023002"/>
    </source>
</evidence>
<keyword evidence="4" id="KW-0862">Zinc</keyword>
<evidence type="ECO:0000256" key="1">
    <source>
        <dbReference type="ARBA" id="ARBA00008056"/>
    </source>
</evidence>
<reference evidence="12 13" key="1">
    <citation type="submission" date="2024-05" db="EMBL/GenBank/DDBJ databases">
        <title>De novo assembly of an allotetraploid wild potato.</title>
        <authorList>
            <person name="Hosaka A.J."/>
        </authorList>
    </citation>
    <scope>NUCLEOTIDE SEQUENCE [LARGE SCALE GENOMIC DNA]</scope>
    <source>
        <tissue evidence="12">Young leaves</tissue>
    </source>
</reference>
<feature type="domain" description="Fe2OG dioxygenase" evidence="11">
    <location>
        <begin position="207"/>
        <end position="357"/>
    </location>
</feature>
<keyword evidence="2 8" id="KW-0479">Metal-binding</keyword>
<comment type="similarity">
    <text evidence="1 8">Belongs to the iron/ascorbate-dependent oxidoreductase family.</text>
</comment>
<accession>A0ABD2U5G9</accession>
<dbReference type="AlphaFoldDB" id="A0ABD2U5G9"/>
<dbReference type="InterPro" id="IPR027443">
    <property type="entry name" value="IPNS-like_sf"/>
</dbReference>
<dbReference type="InterPro" id="IPR044861">
    <property type="entry name" value="IPNS-like_FE2OG_OXY"/>
</dbReference>
<feature type="compositionally biased region" description="Basic residues" evidence="9">
    <location>
        <begin position="333"/>
        <end position="345"/>
    </location>
</feature>
<dbReference type="InterPro" id="IPR005123">
    <property type="entry name" value="Oxoglu/Fe-dep_dioxygenase_dom"/>
</dbReference>
<dbReference type="Gene3D" id="2.60.120.330">
    <property type="entry name" value="B-lactam Antibiotic, Isopenicillin N Synthase, Chain"/>
    <property type="match status" value="1"/>
</dbReference>
<dbReference type="InterPro" id="IPR026992">
    <property type="entry name" value="DIOX_N"/>
</dbReference>
<name>A0ABD2U5G9_9SOLN</name>
<evidence type="ECO:0000256" key="3">
    <source>
        <dbReference type="ARBA" id="ARBA00022771"/>
    </source>
</evidence>
<dbReference type="GO" id="GO:0008270">
    <property type="term" value="F:zinc ion binding"/>
    <property type="evidence" value="ECO:0007669"/>
    <property type="project" value="UniProtKB-KW"/>
</dbReference>
<evidence type="ECO:0000256" key="8">
    <source>
        <dbReference type="RuleBase" id="RU003682"/>
    </source>
</evidence>
<dbReference type="Pfam" id="PF03171">
    <property type="entry name" value="2OG-FeII_Oxy"/>
    <property type="match status" value="1"/>
</dbReference>
<evidence type="ECO:0000313" key="12">
    <source>
        <dbReference type="EMBL" id="KAL3363982.1"/>
    </source>
</evidence>
<dbReference type="EMBL" id="JBJKTR010000007">
    <property type="protein sequence ID" value="KAL3363982.1"/>
    <property type="molecule type" value="Genomic_DNA"/>
</dbReference>
<keyword evidence="10" id="KW-0812">Transmembrane</keyword>
<sequence length="375" mass="42479">MANTLESNHWNKGNKGVKYLVENSKDMKMVPLEFVLPIPEGERPSMAIDGSIPIIDLGGLNGPDEQRLSTIHAISSACAQWGFFRVTNHGIEVSLIDEMLRVVEEFFNLPLEEKMRYCSENVMDPVRYGTSLNTTKKHNLHWRDFLRHYAGPLPKSYHLWPDNPPTYKQVAKEYLKEVWQLKIKIFRAISEGLGLDPDYIERSLGVEGTQMIASNYYPACPEPNKTLGLAPHSDHGGLTILMDNGIPGLQIKRNQTWYSVPSIPGTFVVNLGDYLETSRTPTNPGRMFWGCQKYSSGNGCGFFRWADANDSTCQEQYNTKNPSTSSGQGRQGRQGRHRRHRRQGRQGRQGSNTSIDITVIVIVVIWFVAVIFKIY</sequence>
<dbReference type="GO" id="GO:0009805">
    <property type="term" value="P:coumarin biosynthetic process"/>
    <property type="evidence" value="ECO:0007669"/>
    <property type="project" value="UniProtKB-ARBA"/>
</dbReference>
<dbReference type="InterPro" id="IPR050295">
    <property type="entry name" value="Plant_2OG-oxidoreductases"/>
</dbReference>
<dbReference type="Pfam" id="PF06839">
    <property type="entry name" value="Zn_ribbon_GRF"/>
    <property type="match status" value="1"/>
</dbReference>
<evidence type="ECO:0000259" key="11">
    <source>
        <dbReference type="PROSITE" id="PS51471"/>
    </source>
</evidence>
<organism evidence="12 13">
    <name type="scientific">Solanum stoloniferum</name>
    <dbReference type="NCBI Taxonomy" id="62892"/>
    <lineage>
        <taxon>Eukaryota</taxon>
        <taxon>Viridiplantae</taxon>
        <taxon>Streptophyta</taxon>
        <taxon>Embryophyta</taxon>
        <taxon>Tracheophyta</taxon>
        <taxon>Spermatophyta</taxon>
        <taxon>Magnoliopsida</taxon>
        <taxon>eudicotyledons</taxon>
        <taxon>Gunneridae</taxon>
        <taxon>Pentapetalae</taxon>
        <taxon>asterids</taxon>
        <taxon>lamiids</taxon>
        <taxon>Solanales</taxon>
        <taxon>Solanaceae</taxon>
        <taxon>Solanoideae</taxon>
        <taxon>Solaneae</taxon>
        <taxon>Solanum</taxon>
    </lineage>
</organism>
<evidence type="ECO:0000313" key="13">
    <source>
        <dbReference type="Proteomes" id="UP001627284"/>
    </source>
</evidence>
<dbReference type="Pfam" id="PF14226">
    <property type="entry name" value="DIOX_N"/>
    <property type="match status" value="1"/>
</dbReference>
<keyword evidence="10" id="KW-0472">Membrane</keyword>
<dbReference type="PANTHER" id="PTHR47991">
    <property type="entry name" value="OXOGLUTARATE/IRON-DEPENDENT DIOXYGENASE"/>
    <property type="match status" value="1"/>
</dbReference>
<keyword evidence="6 8" id="KW-0560">Oxidoreductase</keyword>
<evidence type="ECO:0000256" key="2">
    <source>
        <dbReference type="ARBA" id="ARBA00022723"/>
    </source>
</evidence>
<evidence type="ECO:0000256" key="5">
    <source>
        <dbReference type="ARBA" id="ARBA00022896"/>
    </source>
</evidence>
<evidence type="ECO:0000256" key="4">
    <source>
        <dbReference type="ARBA" id="ARBA00022833"/>
    </source>
</evidence>
<keyword evidence="10" id="KW-1133">Transmembrane helix</keyword>
<dbReference type="GO" id="GO:0002238">
    <property type="term" value="P:response to molecule of fungal origin"/>
    <property type="evidence" value="ECO:0007669"/>
    <property type="project" value="UniProtKB-ARBA"/>
</dbReference>
<evidence type="ECO:0000256" key="9">
    <source>
        <dbReference type="SAM" id="MobiDB-lite"/>
    </source>
</evidence>